<name>A0A1C5JGN7_9ACTN</name>
<reference evidence="2 3" key="1">
    <citation type="submission" date="2016-06" db="EMBL/GenBank/DDBJ databases">
        <authorList>
            <person name="Kjaerup R.B."/>
            <person name="Dalgaard T.S."/>
            <person name="Juul-Madsen H.R."/>
        </authorList>
    </citation>
    <scope>NUCLEOTIDE SEQUENCE [LARGE SCALE GENOMIC DNA]</scope>
    <source>
        <strain evidence="2 3">DSM 43904</strain>
    </source>
</reference>
<gene>
    <name evidence="2" type="ORF">GA0070609_4441</name>
</gene>
<organism evidence="2 3">
    <name type="scientific">Micromonospora echinaurantiaca</name>
    <dbReference type="NCBI Taxonomy" id="47857"/>
    <lineage>
        <taxon>Bacteria</taxon>
        <taxon>Bacillati</taxon>
        <taxon>Actinomycetota</taxon>
        <taxon>Actinomycetes</taxon>
        <taxon>Micromonosporales</taxon>
        <taxon>Micromonosporaceae</taxon>
        <taxon>Micromonospora</taxon>
    </lineage>
</organism>
<protein>
    <submittedName>
        <fullName evidence="2">Helix-turn-helix domain-containing protein</fullName>
    </submittedName>
</protein>
<dbReference type="AlphaFoldDB" id="A0A1C5JGN7"/>
<keyword evidence="3" id="KW-1185">Reference proteome</keyword>
<evidence type="ECO:0000313" key="3">
    <source>
        <dbReference type="Proteomes" id="UP000198217"/>
    </source>
</evidence>
<dbReference type="Pfam" id="PF13730">
    <property type="entry name" value="HTH_36"/>
    <property type="match status" value="1"/>
</dbReference>
<proteinExistence type="predicted"/>
<evidence type="ECO:0000313" key="2">
    <source>
        <dbReference type="EMBL" id="SCG69722.1"/>
    </source>
</evidence>
<accession>A0A1C5JGN7</accession>
<feature type="region of interest" description="Disordered" evidence="1">
    <location>
        <begin position="100"/>
        <end position="210"/>
    </location>
</feature>
<sequence>MSVEAVSWALNDAPDVPPACLAVLIGLANHAHANGRAAYPSQERLAHYARKSTRSVRTDLATLERLGIIRRGDQRHVAHLPTDRRPVVWDLAMERRRTLPTSLDPFAEPQPGRPNEVPEPVDNRPEACFPPVPTDRKQASKRPEAGFRTGRKQASYEPSLNHQEPSPRSRSLRGGAALPTDPRAEQCPKHRGSPANNCGPCRSEAIGGAA</sequence>
<dbReference type="Proteomes" id="UP000198217">
    <property type="component" value="Chromosome I"/>
</dbReference>
<feature type="compositionally biased region" description="Basic and acidic residues" evidence="1">
    <location>
        <begin position="134"/>
        <end position="145"/>
    </location>
</feature>
<feature type="compositionally biased region" description="Polar residues" evidence="1">
    <location>
        <begin position="156"/>
        <end position="169"/>
    </location>
</feature>
<evidence type="ECO:0000256" key="1">
    <source>
        <dbReference type="SAM" id="MobiDB-lite"/>
    </source>
</evidence>
<dbReference type="EMBL" id="LT607750">
    <property type="protein sequence ID" value="SCG69722.1"/>
    <property type="molecule type" value="Genomic_DNA"/>
</dbReference>